<dbReference type="PANTHER" id="PTHR43289">
    <property type="entry name" value="MITOGEN-ACTIVATED PROTEIN KINASE KINASE KINASE 20-RELATED"/>
    <property type="match status" value="1"/>
</dbReference>
<evidence type="ECO:0000256" key="2">
    <source>
        <dbReference type="ARBA" id="ARBA00022741"/>
    </source>
</evidence>
<dbReference type="InterPro" id="IPR008266">
    <property type="entry name" value="Tyr_kinase_AS"/>
</dbReference>
<dbReference type="InterPro" id="IPR005532">
    <property type="entry name" value="SUMF_dom"/>
</dbReference>
<gene>
    <name evidence="8" type="ORF">IFO71_10465</name>
</gene>
<dbReference type="Proteomes" id="UP000613768">
    <property type="component" value="Unassembled WGS sequence"/>
</dbReference>
<keyword evidence="1" id="KW-0808">Transferase</keyword>
<evidence type="ECO:0000313" key="8">
    <source>
        <dbReference type="EMBL" id="MBD8526160.1"/>
    </source>
</evidence>
<dbReference type="Pfam" id="PF03781">
    <property type="entry name" value="FGE-sulfatase"/>
    <property type="match status" value="1"/>
</dbReference>
<proteinExistence type="predicted"/>
<dbReference type="InterPro" id="IPR000719">
    <property type="entry name" value="Prot_kinase_dom"/>
</dbReference>
<organism evidence="8 9">
    <name type="scientific">Pseudomarimonas arenosa</name>
    <dbReference type="NCBI Taxonomy" id="2774145"/>
    <lineage>
        <taxon>Bacteria</taxon>
        <taxon>Pseudomonadati</taxon>
        <taxon>Pseudomonadota</taxon>
        <taxon>Gammaproteobacteria</taxon>
        <taxon>Lysobacterales</taxon>
        <taxon>Lysobacteraceae</taxon>
        <taxon>Pseudomarimonas</taxon>
    </lineage>
</organism>
<evidence type="ECO:0000256" key="3">
    <source>
        <dbReference type="ARBA" id="ARBA00022777"/>
    </source>
</evidence>
<dbReference type="Gene3D" id="1.10.510.10">
    <property type="entry name" value="Transferase(Phosphotransferase) domain 1"/>
    <property type="match status" value="1"/>
</dbReference>
<feature type="region of interest" description="Disordered" evidence="6">
    <location>
        <begin position="325"/>
        <end position="357"/>
    </location>
</feature>
<dbReference type="InterPro" id="IPR011009">
    <property type="entry name" value="Kinase-like_dom_sf"/>
</dbReference>
<dbReference type="EMBL" id="JACYTR010000018">
    <property type="protein sequence ID" value="MBD8526160.1"/>
    <property type="molecule type" value="Genomic_DNA"/>
</dbReference>
<accession>A0AAW3ZL29</accession>
<reference evidence="8 9" key="1">
    <citation type="submission" date="2020-09" db="EMBL/GenBank/DDBJ databases">
        <title>Pseudoxanthomonas sp. CAU 1598 isolated from sand of Yaerae Beach.</title>
        <authorList>
            <person name="Kim W."/>
        </authorList>
    </citation>
    <scope>NUCLEOTIDE SEQUENCE [LARGE SCALE GENOMIC DNA]</scope>
    <source>
        <strain evidence="8 9">CAU 1598</strain>
    </source>
</reference>
<dbReference type="InterPro" id="IPR017441">
    <property type="entry name" value="Protein_kinase_ATP_BS"/>
</dbReference>
<feature type="binding site" evidence="5">
    <location>
        <position position="36"/>
    </location>
    <ligand>
        <name>ATP</name>
        <dbReference type="ChEBI" id="CHEBI:30616"/>
    </ligand>
</feature>
<evidence type="ECO:0000256" key="4">
    <source>
        <dbReference type="ARBA" id="ARBA00022840"/>
    </source>
</evidence>
<dbReference type="Gene3D" id="3.30.200.20">
    <property type="entry name" value="Phosphorylase Kinase, domain 1"/>
    <property type="match status" value="1"/>
</dbReference>
<dbReference type="AlphaFoldDB" id="A0AAW3ZL29"/>
<dbReference type="PROSITE" id="PS00109">
    <property type="entry name" value="PROTEIN_KINASE_TYR"/>
    <property type="match status" value="1"/>
</dbReference>
<sequence>MIEIPGYTILGQIGRGGMATVYRARQDLLDREVALKVMATQLAADANYAQRFLQEARMLASLNHPNIVPVYDVGVTPQHVHYFSMQLLPGGDFASRLRDGMSENDLVRVLVAVASALGFAHARGIVHRDVTPGNIMFDGHDVPVLTDFGIARALTSTSRITATGLSIGTGHYMSPEQARGVEIDNRSDIYSLGVLLFEAVAGYPPYQGDDGFAVAFAHVHEPVPSLPEEAARWQPVIDKAMAKVPDQRYRDCAAFIEGLRQAAPEEFAAVASVTPRPMPSIKASDRGPSILSRLQALPKLPLLLGGGAVLSGVVLALGIWSSIRDNQRPPSKPPAKAVTKTSPAKPLPGPGAATVDSQVKDAPVEDLQADEELLPVDPEAPIATVVDPVVELLNLGKINLRNGRLTSPKPNNAFDRYQLVLTIEPGNAEAQQGLVDVGHAYVELAERVDADTETGKWAELLASAEQVVVNVPGGDAVASKVRSIKEQRLAEWEARIRSALQAWKRSEAQRWMSAYASHALDGSKRQALQALVNGIGKAGYQFQDALGSGRGPMMVQISDSVALGRYEVTVGDFREFWQAKGQARFSKLPDCRDSDTPGIVRFFSRKKLDWQKPDLPQDDQHPVVCVSYAMADAYVSWLAEQTGKPYRLPRSVELKPMVRPPTDCSANLRDAAFGQQQNTRKLAVSCNDGFPGTAPVGRFAERPPGLFDVVGNVREWTQNCERSDCKSRMAVGLSWESDSLSNTDRGFPAEDASNTIGFRVARDVEPPK</sequence>
<name>A0AAW3ZL29_9GAMM</name>
<dbReference type="InterPro" id="IPR042095">
    <property type="entry name" value="SUMF_sf"/>
</dbReference>
<keyword evidence="4 5" id="KW-0067">ATP-binding</keyword>
<evidence type="ECO:0000256" key="6">
    <source>
        <dbReference type="SAM" id="MobiDB-lite"/>
    </source>
</evidence>
<feature type="domain" description="Protein kinase" evidence="7">
    <location>
        <begin position="7"/>
        <end position="268"/>
    </location>
</feature>
<evidence type="ECO:0000256" key="1">
    <source>
        <dbReference type="ARBA" id="ARBA00022679"/>
    </source>
</evidence>
<keyword evidence="3 8" id="KW-0418">Kinase</keyword>
<dbReference type="Gene3D" id="3.90.1580.10">
    <property type="entry name" value="paralog of FGE (formylglycine-generating enzyme)"/>
    <property type="match status" value="1"/>
</dbReference>
<evidence type="ECO:0000313" key="9">
    <source>
        <dbReference type="Proteomes" id="UP000613768"/>
    </source>
</evidence>
<dbReference type="PROSITE" id="PS50011">
    <property type="entry name" value="PROTEIN_KINASE_DOM"/>
    <property type="match status" value="1"/>
</dbReference>
<dbReference type="SUPFAM" id="SSF56436">
    <property type="entry name" value="C-type lectin-like"/>
    <property type="match status" value="1"/>
</dbReference>
<dbReference type="PROSITE" id="PS00107">
    <property type="entry name" value="PROTEIN_KINASE_ATP"/>
    <property type="match status" value="1"/>
</dbReference>
<dbReference type="GO" id="GO:0005524">
    <property type="term" value="F:ATP binding"/>
    <property type="evidence" value="ECO:0007669"/>
    <property type="project" value="UniProtKB-UniRule"/>
</dbReference>
<dbReference type="InterPro" id="IPR016187">
    <property type="entry name" value="CTDL_fold"/>
</dbReference>
<comment type="caution">
    <text evidence="8">The sequence shown here is derived from an EMBL/GenBank/DDBJ whole genome shotgun (WGS) entry which is preliminary data.</text>
</comment>
<evidence type="ECO:0000259" key="7">
    <source>
        <dbReference type="PROSITE" id="PS50011"/>
    </source>
</evidence>
<keyword evidence="2 5" id="KW-0547">Nucleotide-binding</keyword>
<dbReference type="CDD" id="cd14014">
    <property type="entry name" value="STKc_PknB_like"/>
    <property type="match status" value="1"/>
</dbReference>
<dbReference type="Pfam" id="PF00069">
    <property type="entry name" value="Pkinase"/>
    <property type="match status" value="1"/>
</dbReference>
<dbReference type="GO" id="GO:0004674">
    <property type="term" value="F:protein serine/threonine kinase activity"/>
    <property type="evidence" value="ECO:0007669"/>
    <property type="project" value="TreeGrafter"/>
</dbReference>
<dbReference type="PANTHER" id="PTHR43289:SF6">
    <property type="entry name" value="SERINE_THREONINE-PROTEIN KINASE NEKL-3"/>
    <property type="match status" value="1"/>
</dbReference>
<dbReference type="RefSeq" id="WP_192029581.1">
    <property type="nucleotide sequence ID" value="NZ_JACYTR010000018.1"/>
</dbReference>
<dbReference type="SUPFAM" id="SSF56112">
    <property type="entry name" value="Protein kinase-like (PK-like)"/>
    <property type="match status" value="1"/>
</dbReference>
<evidence type="ECO:0000256" key="5">
    <source>
        <dbReference type="PROSITE-ProRule" id="PRU10141"/>
    </source>
</evidence>
<protein>
    <submittedName>
        <fullName evidence="8">Protein kinase</fullName>
    </submittedName>
</protein>
<keyword evidence="9" id="KW-1185">Reference proteome</keyword>